<gene>
    <name evidence="9" type="ORF">GGR38_002367</name>
</gene>
<dbReference type="RefSeq" id="WP_246404530.1">
    <property type="nucleotide sequence ID" value="NZ_JACIDX010000008.1"/>
</dbReference>
<dbReference type="InterPro" id="IPR008928">
    <property type="entry name" value="6-hairpin_glycosidase_sf"/>
</dbReference>
<dbReference type="Gene3D" id="1.50.10.10">
    <property type="match status" value="1"/>
</dbReference>
<comment type="caution">
    <text evidence="9">The sequence shown here is derived from an EMBL/GenBank/DDBJ whole genome shotgun (WGS) entry which is preliminary data.</text>
</comment>
<reference evidence="9 10" key="1">
    <citation type="submission" date="2020-08" db="EMBL/GenBank/DDBJ databases">
        <title>Genomic Encyclopedia of Type Strains, Phase IV (KMG-IV): sequencing the most valuable type-strain genomes for metagenomic binning, comparative biology and taxonomic classification.</title>
        <authorList>
            <person name="Goeker M."/>
        </authorList>
    </citation>
    <scope>NUCLEOTIDE SEQUENCE [LARGE SCALE GENOMIC DNA]</scope>
    <source>
        <strain evidence="9 10">DSM 27057</strain>
    </source>
</reference>
<dbReference type="AlphaFoldDB" id="A0A7W6CF61"/>
<dbReference type="InterPro" id="IPR002037">
    <property type="entry name" value="Glyco_hydro_8"/>
</dbReference>
<accession>A0A7W6CF61</accession>
<dbReference type="SUPFAM" id="SSF48208">
    <property type="entry name" value="Six-hairpin glycosidases"/>
    <property type="match status" value="1"/>
</dbReference>
<sequence>MQDKNMLFDRRHMLMAASAALMVGCSRKGEGKSVTPEASTGGQKSFDGPKTMDSPKNLDGMWTSFRQIYLDASGRIVDTGNGGISHTEGQGYGMLMAVAVGDRPAFEAMYNWTQAHLARADMALYSWRFDPRSNNPVADPNNATDGDMLIALALARAARRWGVAAWEARSRQIRQAIREHLVIARGGQHYLMPGIAGFDLGDRLMINPSYYIFTALDAFAALDGAATWGPVIATCENVLRKARFGVHNLPTDWVVVGADGMPQPAPDKAPQFGFDAVRVALYAVAARRGALVAPIADYWRAKQAGGQTIPAWVDVYSGAEAPFPLSPGGLNVVQRTLNLPMKTEALAQDYYGCVLQLLARHLR</sequence>
<evidence type="ECO:0000256" key="5">
    <source>
        <dbReference type="ARBA" id="ARBA00023001"/>
    </source>
</evidence>
<evidence type="ECO:0000256" key="4">
    <source>
        <dbReference type="ARBA" id="ARBA00022801"/>
    </source>
</evidence>
<dbReference type="GO" id="GO:0008810">
    <property type="term" value="F:cellulase activity"/>
    <property type="evidence" value="ECO:0007669"/>
    <property type="project" value="UniProtKB-EC"/>
</dbReference>
<dbReference type="PROSITE" id="PS51257">
    <property type="entry name" value="PROKAR_LIPOPROTEIN"/>
    <property type="match status" value="1"/>
</dbReference>
<feature type="region of interest" description="Disordered" evidence="8">
    <location>
        <begin position="28"/>
        <end position="54"/>
    </location>
</feature>
<evidence type="ECO:0000256" key="2">
    <source>
        <dbReference type="ARBA" id="ARBA00009209"/>
    </source>
</evidence>
<name>A0A7W6CF61_9SPHN</name>
<dbReference type="Pfam" id="PF01270">
    <property type="entry name" value="Glyco_hydro_8"/>
    <property type="match status" value="1"/>
</dbReference>
<evidence type="ECO:0000256" key="3">
    <source>
        <dbReference type="ARBA" id="ARBA00012601"/>
    </source>
</evidence>
<evidence type="ECO:0000256" key="1">
    <source>
        <dbReference type="ARBA" id="ARBA00000966"/>
    </source>
</evidence>
<keyword evidence="10" id="KW-1185">Reference proteome</keyword>
<dbReference type="PRINTS" id="PR00735">
    <property type="entry name" value="GLHYDRLASE8"/>
</dbReference>
<dbReference type="EC" id="3.2.1.4" evidence="3"/>
<dbReference type="InterPro" id="IPR012341">
    <property type="entry name" value="6hp_glycosidase-like_sf"/>
</dbReference>
<comment type="catalytic activity">
    <reaction evidence="1">
        <text>Endohydrolysis of (1-&gt;4)-beta-D-glucosidic linkages in cellulose, lichenin and cereal beta-D-glucans.</text>
        <dbReference type="EC" id="3.2.1.4"/>
    </reaction>
</comment>
<keyword evidence="5" id="KW-0136">Cellulose degradation</keyword>
<dbReference type="GO" id="GO:0030245">
    <property type="term" value="P:cellulose catabolic process"/>
    <property type="evidence" value="ECO:0007669"/>
    <property type="project" value="UniProtKB-KW"/>
</dbReference>
<evidence type="ECO:0000256" key="8">
    <source>
        <dbReference type="SAM" id="MobiDB-lite"/>
    </source>
</evidence>
<organism evidence="9 10">
    <name type="scientific">Novosphingobium sediminicola</name>
    <dbReference type="NCBI Taxonomy" id="563162"/>
    <lineage>
        <taxon>Bacteria</taxon>
        <taxon>Pseudomonadati</taxon>
        <taxon>Pseudomonadota</taxon>
        <taxon>Alphaproteobacteria</taxon>
        <taxon>Sphingomonadales</taxon>
        <taxon>Sphingomonadaceae</taxon>
        <taxon>Novosphingobium</taxon>
    </lineage>
</organism>
<evidence type="ECO:0000313" key="10">
    <source>
        <dbReference type="Proteomes" id="UP000548867"/>
    </source>
</evidence>
<keyword evidence="7" id="KW-0624">Polysaccharide degradation</keyword>
<dbReference type="Proteomes" id="UP000548867">
    <property type="component" value="Unassembled WGS sequence"/>
</dbReference>
<evidence type="ECO:0000256" key="7">
    <source>
        <dbReference type="ARBA" id="ARBA00023326"/>
    </source>
</evidence>
<protein>
    <recommendedName>
        <fullName evidence="3">cellulase</fullName>
        <ecNumber evidence="3">3.2.1.4</ecNumber>
    </recommendedName>
</protein>
<keyword evidence="4 9" id="KW-0378">Hydrolase</keyword>
<proteinExistence type="inferred from homology"/>
<evidence type="ECO:0000256" key="6">
    <source>
        <dbReference type="ARBA" id="ARBA00023295"/>
    </source>
</evidence>
<comment type="similarity">
    <text evidence="2">Belongs to the glycosyl hydrolase 8 (cellulase D) family.</text>
</comment>
<keyword evidence="7" id="KW-0119">Carbohydrate metabolism</keyword>
<dbReference type="EMBL" id="JACIDX010000008">
    <property type="protein sequence ID" value="MBB3955413.1"/>
    <property type="molecule type" value="Genomic_DNA"/>
</dbReference>
<evidence type="ECO:0000313" key="9">
    <source>
        <dbReference type="EMBL" id="MBB3955413.1"/>
    </source>
</evidence>
<keyword evidence="6 9" id="KW-0326">Glycosidase</keyword>